<dbReference type="InterPro" id="IPR036318">
    <property type="entry name" value="FAD-bd_PCMH-like_sf"/>
</dbReference>
<evidence type="ECO:0000256" key="3">
    <source>
        <dbReference type="ARBA" id="ARBA00004496"/>
    </source>
</evidence>
<evidence type="ECO:0000256" key="15">
    <source>
        <dbReference type="ARBA" id="ARBA00048914"/>
    </source>
</evidence>
<dbReference type="InterPro" id="IPR036635">
    <property type="entry name" value="MurB_C_sf"/>
</dbReference>
<comment type="function">
    <text evidence="2 16">Cell wall formation.</text>
</comment>
<dbReference type="GO" id="GO:0005829">
    <property type="term" value="C:cytosol"/>
    <property type="evidence" value="ECO:0007669"/>
    <property type="project" value="TreeGrafter"/>
</dbReference>
<dbReference type="InterPro" id="IPR006094">
    <property type="entry name" value="Oxid_FAD_bind_N"/>
</dbReference>
<dbReference type="GO" id="GO:0009252">
    <property type="term" value="P:peptidoglycan biosynthetic process"/>
    <property type="evidence" value="ECO:0007669"/>
    <property type="project" value="UniProtKB-UniRule"/>
</dbReference>
<dbReference type="Gene3D" id="3.30.43.10">
    <property type="entry name" value="Uridine Diphospho-n-acetylenolpyruvylglucosamine Reductase, domain 2"/>
    <property type="match status" value="1"/>
</dbReference>
<keyword evidence="10 16" id="KW-0133">Cell shape</keyword>
<dbReference type="Proteomes" id="UP000051638">
    <property type="component" value="Unassembled WGS sequence"/>
</dbReference>
<evidence type="ECO:0000256" key="11">
    <source>
        <dbReference type="ARBA" id="ARBA00022984"/>
    </source>
</evidence>
<sequence length="304" mass="32630">MSQVNPTIKELFPQIDIREAEALSHYTYTKTGGKADILAFPKTAVEVQTLMQYAQKQHLPLTIIGNASNLIVKDGGIRGMVLILTKMAQISVQGNLVYAQAGAKLIDATVAAADAGLTGLEFAAGIPGSVGGAVFMNAGAYGGEMKDAIQSATVLLPNGKISEFDQTALHFSYRHSQIQDDNSIVLAATYRLQPGEQKVIKAKMAALNQRRAAKQPLEYPSCGSVFKRPHGYFTGKLIHEAGLQGHTCGDVQVSLKHAGFMVNLGHGTATDYIHLIRDVQAVVFDQFGVALQPEVRILGEDLID</sequence>
<evidence type="ECO:0000256" key="8">
    <source>
        <dbReference type="ARBA" id="ARBA00022827"/>
    </source>
</evidence>
<dbReference type="GO" id="GO:0008762">
    <property type="term" value="F:UDP-N-acetylmuramate dehydrogenase activity"/>
    <property type="evidence" value="ECO:0007669"/>
    <property type="project" value="UniProtKB-UniRule"/>
</dbReference>
<dbReference type="Pfam" id="PF01565">
    <property type="entry name" value="FAD_binding_4"/>
    <property type="match status" value="1"/>
</dbReference>
<comment type="pathway">
    <text evidence="4 16">Cell wall biogenesis; peptidoglycan biosynthesis.</text>
</comment>
<reference evidence="18 19" key="1">
    <citation type="journal article" date="2015" name="Genome Announc.">
        <title>Expanding the biotechnology potential of lactobacilli through comparative genomics of 213 strains and associated genera.</title>
        <authorList>
            <person name="Sun Z."/>
            <person name="Harris H.M."/>
            <person name="McCann A."/>
            <person name="Guo C."/>
            <person name="Argimon S."/>
            <person name="Zhang W."/>
            <person name="Yang X."/>
            <person name="Jeffery I.B."/>
            <person name="Cooney J.C."/>
            <person name="Kagawa T.F."/>
            <person name="Liu W."/>
            <person name="Song Y."/>
            <person name="Salvetti E."/>
            <person name="Wrobel A."/>
            <person name="Rasinkangas P."/>
            <person name="Parkhill J."/>
            <person name="Rea M.C."/>
            <person name="O'Sullivan O."/>
            <person name="Ritari J."/>
            <person name="Douillard F.P."/>
            <person name="Paul Ross R."/>
            <person name="Yang R."/>
            <person name="Briner A.E."/>
            <person name="Felis G.E."/>
            <person name="de Vos W.M."/>
            <person name="Barrangou R."/>
            <person name="Klaenhammer T.R."/>
            <person name="Caufield P.W."/>
            <person name="Cui Y."/>
            <person name="Zhang H."/>
            <person name="O'Toole P.W."/>
        </authorList>
    </citation>
    <scope>NUCLEOTIDE SEQUENCE [LARGE SCALE GENOMIC DNA]</scope>
    <source>
        <strain evidence="18 19">DSM 20253</strain>
    </source>
</reference>
<accession>A0A0R2CNI3</accession>
<dbReference type="SUPFAM" id="SSF56194">
    <property type="entry name" value="Uridine diphospho-N-Acetylenolpyruvylglucosamine reductase, MurB, C-terminal domain"/>
    <property type="match status" value="1"/>
</dbReference>
<evidence type="ECO:0000256" key="6">
    <source>
        <dbReference type="ARBA" id="ARBA00022618"/>
    </source>
</evidence>
<keyword evidence="14 16" id="KW-0961">Cell wall biogenesis/degradation</keyword>
<evidence type="ECO:0000256" key="16">
    <source>
        <dbReference type="HAMAP-Rule" id="MF_00037"/>
    </source>
</evidence>
<feature type="active site" evidence="16">
    <location>
        <position position="174"/>
    </location>
</feature>
<comment type="similarity">
    <text evidence="16">Belongs to the MurB family.</text>
</comment>
<evidence type="ECO:0000256" key="12">
    <source>
        <dbReference type="ARBA" id="ARBA00023002"/>
    </source>
</evidence>
<dbReference type="STRING" id="1423796.FC24_GL000853"/>
<dbReference type="GO" id="GO:0008360">
    <property type="term" value="P:regulation of cell shape"/>
    <property type="evidence" value="ECO:0007669"/>
    <property type="project" value="UniProtKB-KW"/>
</dbReference>
<comment type="caution">
    <text evidence="18">The sequence shown here is derived from an EMBL/GenBank/DDBJ whole genome shotgun (WGS) entry which is preliminary data.</text>
</comment>
<evidence type="ECO:0000256" key="5">
    <source>
        <dbReference type="ARBA" id="ARBA00022490"/>
    </source>
</evidence>
<comment type="subcellular location">
    <subcellularLocation>
        <location evidence="3 16">Cytoplasm</location>
    </subcellularLocation>
</comment>
<dbReference type="UniPathway" id="UPA00219"/>
<dbReference type="GO" id="GO:0071949">
    <property type="term" value="F:FAD binding"/>
    <property type="evidence" value="ECO:0007669"/>
    <property type="project" value="InterPro"/>
</dbReference>
<dbReference type="NCBIfam" id="TIGR00179">
    <property type="entry name" value="murB"/>
    <property type="match status" value="1"/>
</dbReference>
<dbReference type="RefSeq" id="WP_057874861.1">
    <property type="nucleotide sequence ID" value="NZ_AYYI01000105.1"/>
</dbReference>
<evidence type="ECO:0000256" key="13">
    <source>
        <dbReference type="ARBA" id="ARBA00023306"/>
    </source>
</evidence>
<dbReference type="InterPro" id="IPR016169">
    <property type="entry name" value="FAD-bd_PCMH_sub2"/>
</dbReference>
<dbReference type="NCBIfam" id="NF010480">
    <property type="entry name" value="PRK13905.1"/>
    <property type="match status" value="1"/>
</dbReference>
<dbReference type="Gene3D" id="3.90.78.10">
    <property type="entry name" value="UDP-N-acetylenolpyruvoylglucosamine reductase, C-terminal domain"/>
    <property type="match status" value="1"/>
</dbReference>
<comment type="catalytic activity">
    <reaction evidence="15 16">
        <text>UDP-N-acetyl-alpha-D-muramate + NADP(+) = UDP-N-acetyl-3-O-(1-carboxyvinyl)-alpha-D-glucosamine + NADPH + H(+)</text>
        <dbReference type="Rhea" id="RHEA:12248"/>
        <dbReference type="ChEBI" id="CHEBI:15378"/>
        <dbReference type="ChEBI" id="CHEBI:57783"/>
        <dbReference type="ChEBI" id="CHEBI:58349"/>
        <dbReference type="ChEBI" id="CHEBI:68483"/>
        <dbReference type="ChEBI" id="CHEBI:70757"/>
        <dbReference type="EC" id="1.3.1.98"/>
    </reaction>
</comment>
<evidence type="ECO:0000256" key="4">
    <source>
        <dbReference type="ARBA" id="ARBA00004752"/>
    </source>
</evidence>
<keyword evidence="12 16" id="KW-0560">Oxidoreductase</keyword>
<dbReference type="InterPro" id="IPR016167">
    <property type="entry name" value="FAD-bd_PCMH_sub1"/>
</dbReference>
<dbReference type="EC" id="1.3.1.98" evidence="16"/>
<dbReference type="PATRIC" id="fig|1423796.3.peg.874"/>
<dbReference type="OrthoDB" id="9804753at2"/>
<dbReference type="InterPro" id="IPR011601">
    <property type="entry name" value="MurB_C"/>
</dbReference>
<proteinExistence type="inferred from homology"/>
<comment type="cofactor">
    <cofactor evidence="1 16">
        <name>FAD</name>
        <dbReference type="ChEBI" id="CHEBI:57692"/>
    </cofactor>
</comment>
<dbReference type="PANTHER" id="PTHR21071:SF4">
    <property type="entry name" value="UDP-N-ACETYLENOLPYRUVOYLGLUCOSAMINE REDUCTASE"/>
    <property type="match status" value="1"/>
</dbReference>
<keyword evidence="19" id="KW-1185">Reference proteome</keyword>
<evidence type="ECO:0000256" key="2">
    <source>
        <dbReference type="ARBA" id="ARBA00003921"/>
    </source>
</evidence>
<dbReference type="GO" id="GO:0071555">
    <property type="term" value="P:cell wall organization"/>
    <property type="evidence" value="ECO:0007669"/>
    <property type="project" value="UniProtKB-KW"/>
</dbReference>
<evidence type="ECO:0000256" key="7">
    <source>
        <dbReference type="ARBA" id="ARBA00022630"/>
    </source>
</evidence>
<feature type="domain" description="FAD-binding PCMH-type" evidence="17">
    <location>
        <begin position="31"/>
        <end position="195"/>
    </location>
</feature>
<dbReference type="SUPFAM" id="SSF56176">
    <property type="entry name" value="FAD-binding/transporter-associated domain-like"/>
    <property type="match status" value="1"/>
</dbReference>
<feature type="active site" description="Proton donor" evidence="16">
    <location>
        <position position="224"/>
    </location>
</feature>
<evidence type="ECO:0000256" key="14">
    <source>
        <dbReference type="ARBA" id="ARBA00023316"/>
    </source>
</evidence>
<dbReference type="PROSITE" id="PS51387">
    <property type="entry name" value="FAD_PCMH"/>
    <property type="match status" value="1"/>
</dbReference>
<dbReference type="Gene3D" id="3.30.465.10">
    <property type="match status" value="1"/>
</dbReference>
<keyword evidence="5 16" id="KW-0963">Cytoplasm</keyword>
<evidence type="ECO:0000313" key="19">
    <source>
        <dbReference type="Proteomes" id="UP000051638"/>
    </source>
</evidence>
<gene>
    <name evidence="16" type="primary">murB</name>
    <name evidence="18" type="ORF">FC24_GL000853</name>
</gene>
<evidence type="ECO:0000256" key="9">
    <source>
        <dbReference type="ARBA" id="ARBA00022857"/>
    </source>
</evidence>
<dbReference type="Pfam" id="PF02873">
    <property type="entry name" value="MurB_C"/>
    <property type="match status" value="1"/>
</dbReference>
<evidence type="ECO:0000259" key="17">
    <source>
        <dbReference type="PROSITE" id="PS51387"/>
    </source>
</evidence>
<keyword evidence="8 16" id="KW-0274">FAD</keyword>
<evidence type="ECO:0000256" key="1">
    <source>
        <dbReference type="ARBA" id="ARBA00001974"/>
    </source>
</evidence>
<feature type="active site" evidence="16">
    <location>
        <position position="294"/>
    </location>
</feature>
<dbReference type="PANTHER" id="PTHR21071">
    <property type="entry name" value="UDP-N-ACETYLENOLPYRUVOYLGLUCOSAMINE REDUCTASE"/>
    <property type="match status" value="1"/>
</dbReference>
<dbReference type="GO" id="GO:0051301">
    <property type="term" value="P:cell division"/>
    <property type="evidence" value="ECO:0007669"/>
    <property type="project" value="UniProtKB-KW"/>
</dbReference>
<organism evidence="18 19">
    <name type="scientific">Loigolactobacillus rennini DSM 20253</name>
    <dbReference type="NCBI Taxonomy" id="1423796"/>
    <lineage>
        <taxon>Bacteria</taxon>
        <taxon>Bacillati</taxon>
        <taxon>Bacillota</taxon>
        <taxon>Bacilli</taxon>
        <taxon>Lactobacillales</taxon>
        <taxon>Lactobacillaceae</taxon>
        <taxon>Loigolactobacillus</taxon>
    </lineage>
</organism>
<dbReference type="InterPro" id="IPR016166">
    <property type="entry name" value="FAD-bd_PCMH"/>
</dbReference>
<dbReference type="InterPro" id="IPR003170">
    <property type="entry name" value="MurB"/>
</dbReference>
<protein>
    <recommendedName>
        <fullName evidence="16">UDP-N-acetylenolpyruvoylglucosamine reductase</fullName>
        <ecNumber evidence="16">1.3.1.98</ecNumber>
    </recommendedName>
    <alternativeName>
        <fullName evidence="16">UDP-N-acetylmuramate dehydrogenase</fullName>
    </alternativeName>
</protein>
<dbReference type="EMBL" id="AYYI01000105">
    <property type="protein sequence ID" value="KRM92837.1"/>
    <property type="molecule type" value="Genomic_DNA"/>
</dbReference>
<keyword evidence="13 16" id="KW-0131">Cell cycle</keyword>
<keyword evidence="6 16" id="KW-0132">Cell division</keyword>
<keyword evidence="7 16" id="KW-0285">Flavoprotein</keyword>
<dbReference type="HAMAP" id="MF_00037">
    <property type="entry name" value="MurB"/>
    <property type="match status" value="1"/>
</dbReference>
<evidence type="ECO:0000256" key="10">
    <source>
        <dbReference type="ARBA" id="ARBA00022960"/>
    </source>
</evidence>
<name>A0A0R2CNI3_9LACO</name>
<dbReference type="AlphaFoldDB" id="A0A0R2CNI3"/>
<evidence type="ECO:0000313" key="18">
    <source>
        <dbReference type="EMBL" id="KRM92837.1"/>
    </source>
</evidence>
<keyword evidence="9 16" id="KW-0521">NADP</keyword>
<keyword evidence="11 16" id="KW-0573">Peptidoglycan synthesis</keyword>